<proteinExistence type="predicted"/>
<evidence type="ECO:0000256" key="1">
    <source>
        <dbReference type="SAM" id="Phobius"/>
    </source>
</evidence>
<name>A0A8J3VM46_9ACTN</name>
<keyword evidence="1" id="KW-1133">Transmembrane helix</keyword>
<sequence length="134" mass="13750">MIIFGVIFIVAGGVTWLAVRSQLSDENITVSEDASAFAGDKVAGPFTAYVQANTIEKHALEATGGKTYSELAKDDPARQTAMTASFLRASLFTSVVAFGVALMAIGIGVAMILIGMGLRSVAGDPVPTLGGSLP</sequence>
<evidence type="ECO:0008006" key="4">
    <source>
        <dbReference type="Google" id="ProtNLM"/>
    </source>
</evidence>
<gene>
    <name evidence="2" type="ORF">Rhe02_89100</name>
</gene>
<keyword evidence="1" id="KW-0812">Transmembrane</keyword>
<organism evidence="2 3">
    <name type="scientific">Rhizocola hellebori</name>
    <dbReference type="NCBI Taxonomy" id="1392758"/>
    <lineage>
        <taxon>Bacteria</taxon>
        <taxon>Bacillati</taxon>
        <taxon>Actinomycetota</taxon>
        <taxon>Actinomycetes</taxon>
        <taxon>Micromonosporales</taxon>
        <taxon>Micromonosporaceae</taxon>
        <taxon>Rhizocola</taxon>
    </lineage>
</organism>
<protein>
    <recommendedName>
        <fullName evidence="4">Aromatic ring-opening dioxygenase LigA</fullName>
    </recommendedName>
</protein>
<dbReference type="RefSeq" id="WP_203914564.1">
    <property type="nucleotide sequence ID" value="NZ_BONY01000109.1"/>
</dbReference>
<reference evidence="2" key="1">
    <citation type="submission" date="2021-01" db="EMBL/GenBank/DDBJ databases">
        <title>Whole genome shotgun sequence of Rhizocola hellebori NBRC 109834.</title>
        <authorList>
            <person name="Komaki H."/>
            <person name="Tamura T."/>
        </authorList>
    </citation>
    <scope>NUCLEOTIDE SEQUENCE</scope>
    <source>
        <strain evidence="2">NBRC 109834</strain>
    </source>
</reference>
<feature type="transmembrane region" description="Helical" evidence="1">
    <location>
        <begin position="91"/>
        <end position="114"/>
    </location>
</feature>
<comment type="caution">
    <text evidence="2">The sequence shown here is derived from an EMBL/GenBank/DDBJ whole genome shotgun (WGS) entry which is preliminary data.</text>
</comment>
<keyword evidence="3" id="KW-1185">Reference proteome</keyword>
<dbReference type="Proteomes" id="UP000612899">
    <property type="component" value="Unassembled WGS sequence"/>
</dbReference>
<dbReference type="EMBL" id="BONY01000109">
    <property type="protein sequence ID" value="GIH10843.1"/>
    <property type="molecule type" value="Genomic_DNA"/>
</dbReference>
<evidence type="ECO:0000313" key="2">
    <source>
        <dbReference type="EMBL" id="GIH10843.1"/>
    </source>
</evidence>
<accession>A0A8J3VM46</accession>
<keyword evidence="1" id="KW-0472">Membrane</keyword>
<dbReference type="AlphaFoldDB" id="A0A8J3VM46"/>
<evidence type="ECO:0000313" key="3">
    <source>
        <dbReference type="Proteomes" id="UP000612899"/>
    </source>
</evidence>